<evidence type="ECO:0000313" key="2">
    <source>
        <dbReference type="Proteomes" id="UP001180724"/>
    </source>
</evidence>
<feature type="non-terminal residue" evidence="1">
    <location>
        <position position="1"/>
    </location>
</feature>
<keyword evidence="2" id="KW-1185">Reference proteome</keyword>
<accession>A0ABU3B2W2</accession>
<name>A0ABU3B2W2_9ACTN</name>
<proteinExistence type="predicted"/>
<gene>
    <name evidence="1" type="ORF">RM812_42735</name>
</gene>
<dbReference type="Proteomes" id="UP001180724">
    <property type="component" value="Unassembled WGS sequence"/>
</dbReference>
<feature type="non-terminal residue" evidence="1">
    <location>
        <position position="130"/>
    </location>
</feature>
<comment type="caution">
    <text evidence="1">The sequence shown here is derived from an EMBL/GenBank/DDBJ whole genome shotgun (WGS) entry which is preliminary data.</text>
</comment>
<dbReference type="EMBL" id="JAVRFH010000408">
    <property type="protein sequence ID" value="MDT0616796.1"/>
    <property type="molecule type" value="Genomic_DNA"/>
</dbReference>
<protein>
    <submittedName>
        <fullName evidence="1">Uncharacterized protein</fullName>
    </submittedName>
</protein>
<reference evidence="1" key="1">
    <citation type="submission" date="2024-05" db="EMBL/GenBank/DDBJ databases">
        <title>30 novel species of actinomycetes from the DSMZ collection.</title>
        <authorList>
            <person name="Nouioui I."/>
        </authorList>
    </citation>
    <scope>NUCLEOTIDE SEQUENCE</scope>
    <source>
        <strain evidence="1">DSM 40712</strain>
    </source>
</reference>
<organism evidence="1 2">
    <name type="scientific">Streptomyces lancefieldiae</name>
    <dbReference type="NCBI Taxonomy" id="3075520"/>
    <lineage>
        <taxon>Bacteria</taxon>
        <taxon>Bacillati</taxon>
        <taxon>Actinomycetota</taxon>
        <taxon>Actinomycetes</taxon>
        <taxon>Kitasatosporales</taxon>
        <taxon>Streptomycetaceae</taxon>
        <taxon>Streptomyces</taxon>
    </lineage>
</organism>
<evidence type="ECO:0000313" key="1">
    <source>
        <dbReference type="EMBL" id="MDT0616796.1"/>
    </source>
</evidence>
<dbReference type="RefSeq" id="WP_311586506.1">
    <property type="nucleotide sequence ID" value="NZ_JAVRFH010000408.1"/>
</dbReference>
<sequence length="130" mass="14945">AYGFALGGNKYFQESDEGLILYNNGNIKKLNISPGMMPQIYKLSNEYVVISVASVHYPAPFIQTINFNYQAKDIDTDTGLKNIPEYLINGDFDCSSTEKENKIFFNCYNSDYENNVYKYFYSNQKFTAIN</sequence>